<gene>
    <name evidence="1" type="ORF">C4A77_05300</name>
</gene>
<evidence type="ECO:0008006" key="3">
    <source>
        <dbReference type="Google" id="ProtNLM"/>
    </source>
</evidence>
<dbReference type="AlphaFoldDB" id="A0AAP8U6D1"/>
<sequence>MKQILYNFFIVILIVVLTGCTDRIDLEDATLIVTLGLDLDEDNHLMVFERSLILSREAKSIKKHHMLLLFQ</sequence>
<dbReference type="EMBL" id="PRKQ01000004">
    <property type="protein sequence ID" value="PPB10588.1"/>
    <property type="molecule type" value="Genomic_DNA"/>
</dbReference>
<comment type="caution">
    <text evidence="1">The sequence shown here is derived from an EMBL/GenBank/DDBJ whole genome shotgun (WGS) entry which is preliminary data.</text>
</comment>
<dbReference type="Proteomes" id="UP000239759">
    <property type="component" value="Unassembled WGS sequence"/>
</dbReference>
<name>A0AAP8U6D1_BRELA</name>
<evidence type="ECO:0000313" key="1">
    <source>
        <dbReference type="EMBL" id="PPB10588.1"/>
    </source>
</evidence>
<evidence type="ECO:0000313" key="2">
    <source>
        <dbReference type="Proteomes" id="UP000239759"/>
    </source>
</evidence>
<protein>
    <recommendedName>
        <fullName evidence="3">Ger(X)C family spore germination protein</fullName>
    </recommendedName>
</protein>
<dbReference type="RefSeq" id="WP_104031025.1">
    <property type="nucleotide sequence ID" value="NZ_PRKQ01000004.1"/>
</dbReference>
<dbReference type="PROSITE" id="PS51257">
    <property type="entry name" value="PROKAR_LIPOPROTEIN"/>
    <property type="match status" value="1"/>
</dbReference>
<reference evidence="1 2" key="1">
    <citation type="submission" date="2018-02" db="EMBL/GenBank/DDBJ databases">
        <title>Comparative analysis of genomes of three Brevibacillus laterosporus strains producers of potent antimicrobials isolated from silage.</title>
        <authorList>
            <person name="Kojic M."/>
            <person name="Miljkovic M."/>
            <person name="Studholme D."/>
            <person name="Filipic B."/>
        </authorList>
    </citation>
    <scope>NUCLEOTIDE SEQUENCE [LARGE SCALE GENOMIC DNA]</scope>
    <source>
        <strain evidence="1 2">BGSP11</strain>
    </source>
</reference>
<organism evidence="1 2">
    <name type="scientific">Brevibacillus laterosporus</name>
    <name type="common">Bacillus laterosporus</name>
    <dbReference type="NCBI Taxonomy" id="1465"/>
    <lineage>
        <taxon>Bacteria</taxon>
        <taxon>Bacillati</taxon>
        <taxon>Bacillota</taxon>
        <taxon>Bacilli</taxon>
        <taxon>Bacillales</taxon>
        <taxon>Paenibacillaceae</taxon>
        <taxon>Brevibacillus</taxon>
    </lineage>
</organism>
<accession>A0AAP8U6D1</accession>
<proteinExistence type="predicted"/>